<evidence type="ECO:0000256" key="5">
    <source>
        <dbReference type="ARBA" id="ARBA00023136"/>
    </source>
</evidence>
<proteinExistence type="inferred from homology"/>
<dbReference type="AlphaFoldDB" id="A0A1K2HPC8"/>
<keyword evidence="3 6" id="KW-0812">Transmembrane</keyword>
<dbReference type="SUPFAM" id="SSF81345">
    <property type="entry name" value="ABC transporter involved in vitamin B12 uptake, BtuC"/>
    <property type="match status" value="1"/>
</dbReference>
<feature type="transmembrane region" description="Helical" evidence="7">
    <location>
        <begin position="59"/>
        <end position="78"/>
    </location>
</feature>
<dbReference type="InterPro" id="IPR001626">
    <property type="entry name" value="ABC_TroCD"/>
</dbReference>
<feature type="transmembrane region" description="Helical" evidence="7">
    <location>
        <begin position="128"/>
        <end position="146"/>
    </location>
</feature>
<organism evidence="8 9">
    <name type="scientific">Chitinimonas taiwanensis DSM 18899</name>
    <dbReference type="NCBI Taxonomy" id="1121279"/>
    <lineage>
        <taxon>Bacteria</taxon>
        <taxon>Pseudomonadati</taxon>
        <taxon>Pseudomonadota</taxon>
        <taxon>Betaproteobacteria</taxon>
        <taxon>Neisseriales</taxon>
        <taxon>Chitinibacteraceae</taxon>
        <taxon>Chitinimonas</taxon>
    </lineage>
</organism>
<comment type="similarity">
    <text evidence="2 6">Belongs to the ABC-3 integral membrane protein family.</text>
</comment>
<feature type="transmembrane region" description="Helical" evidence="7">
    <location>
        <begin position="6"/>
        <end position="25"/>
    </location>
</feature>
<dbReference type="PANTHER" id="PTHR30477:SF19">
    <property type="entry name" value="METAL ABC TRANSPORTER PERMEASE"/>
    <property type="match status" value="1"/>
</dbReference>
<evidence type="ECO:0000256" key="4">
    <source>
        <dbReference type="ARBA" id="ARBA00022989"/>
    </source>
</evidence>
<feature type="transmembrane region" description="Helical" evidence="7">
    <location>
        <begin position="197"/>
        <end position="218"/>
    </location>
</feature>
<evidence type="ECO:0000256" key="7">
    <source>
        <dbReference type="SAM" id="Phobius"/>
    </source>
</evidence>
<keyword evidence="4 7" id="KW-1133">Transmembrane helix</keyword>
<keyword evidence="9" id="KW-1185">Reference proteome</keyword>
<evidence type="ECO:0000256" key="6">
    <source>
        <dbReference type="RuleBase" id="RU003943"/>
    </source>
</evidence>
<accession>A0A1K2HPC8</accession>
<dbReference type="Pfam" id="PF00950">
    <property type="entry name" value="ABC-3"/>
    <property type="match status" value="1"/>
</dbReference>
<keyword evidence="5 7" id="KW-0472">Membrane</keyword>
<dbReference type="GO" id="GO:0043190">
    <property type="term" value="C:ATP-binding cassette (ABC) transporter complex"/>
    <property type="evidence" value="ECO:0007669"/>
    <property type="project" value="InterPro"/>
</dbReference>
<dbReference type="GO" id="GO:0010043">
    <property type="term" value="P:response to zinc ion"/>
    <property type="evidence" value="ECO:0007669"/>
    <property type="project" value="TreeGrafter"/>
</dbReference>
<name>A0A1K2HPC8_9NEIS</name>
<evidence type="ECO:0000256" key="2">
    <source>
        <dbReference type="ARBA" id="ARBA00008034"/>
    </source>
</evidence>
<dbReference type="RefSeq" id="WP_072429296.1">
    <property type="nucleotide sequence ID" value="NZ_FPKR01000011.1"/>
</dbReference>
<comment type="subcellular location">
    <subcellularLocation>
        <location evidence="6">Cell membrane</location>
        <topology evidence="6">Multi-pass membrane protein</topology>
    </subcellularLocation>
    <subcellularLocation>
        <location evidence="1">Membrane</location>
        <topology evidence="1">Multi-pass membrane protein</topology>
    </subcellularLocation>
</comment>
<dbReference type="EMBL" id="FPKR01000011">
    <property type="protein sequence ID" value="SFZ78114.1"/>
    <property type="molecule type" value="Genomic_DNA"/>
</dbReference>
<dbReference type="GO" id="GO:0055085">
    <property type="term" value="P:transmembrane transport"/>
    <property type="evidence" value="ECO:0007669"/>
    <property type="project" value="InterPro"/>
</dbReference>
<feature type="transmembrane region" description="Helical" evidence="7">
    <location>
        <begin position="32"/>
        <end position="53"/>
    </location>
</feature>
<sequence>MSTFDWLLAPLVCGLLVLISHVALGRQVLQRGIVFIDLAVAQLAGLGVLLAAGRFAADWANSLAGSALALLGAGGVAWLSQCWPARREALIGLVYIGAAALAVLLLAADPHGHQRLSGLLAGDVLWVSWSAMLPLALLSSLFLLCLAWRPQRLAQAGFFYTSFALLVSQSVALLGVYLVFASLIVPALAWRRPGWRGFWPAFLLGAAGYLAGLLLSWWQDWPSGACIVLSLITIAVLAWLPARQAAAF</sequence>
<evidence type="ECO:0000256" key="1">
    <source>
        <dbReference type="ARBA" id="ARBA00004141"/>
    </source>
</evidence>
<dbReference type="OrthoDB" id="14209at2"/>
<evidence type="ECO:0000313" key="9">
    <source>
        <dbReference type="Proteomes" id="UP000186513"/>
    </source>
</evidence>
<dbReference type="InterPro" id="IPR037294">
    <property type="entry name" value="ABC_BtuC-like"/>
</dbReference>
<feature type="transmembrane region" description="Helical" evidence="7">
    <location>
        <begin position="158"/>
        <end position="185"/>
    </location>
</feature>
<feature type="transmembrane region" description="Helical" evidence="7">
    <location>
        <begin position="90"/>
        <end position="108"/>
    </location>
</feature>
<evidence type="ECO:0000313" key="8">
    <source>
        <dbReference type="EMBL" id="SFZ78114.1"/>
    </source>
</evidence>
<keyword evidence="6" id="KW-0813">Transport</keyword>
<protein>
    <submittedName>
        <fullName evidence="8">Zinc/manganese transport system permease protein</fullName>
    </submittedName>
</protein>
<reference evidence="8 9" key="1">
    <citation type="submission" date="2016-11" db="EMBL/GenBank/DDBJ databases">
        <authorList>
            <person name="Jaros S."/>
            <person name="Januszkiewicz K."/>
            <person name="Wedrychowicz H."/>
        </authorList>
    </citation>
    <scope>NUCLEOTIDE SEQUENCE [LARGE SCALE GENOMIC DNA]</scope>
    <source>
        <strain evidence="8 9">DSM 18899</strain>
    </source>
</reference>
<feature type="transmembrane region" description="Helical" evidence="7">
    <location>
        <begin position="225"/>
        <end position="242"/>
    </location>
</feature>
<evidence type="ECO:0000256" key="3">
    <source>
        <dbReference type="ARBA" id="ARBA00022692"/>
    </source>
</evidence>
<dbReference type="Proteomes" id="UP000186513">
    <property type="component" value="Unassembled WGS sequence"/>
</dbReference>
<dbReference type="STRING" id="1121279.SAMN02745887_02800"/>
<gene>
    <name evidence="8" type="ORF">SAMN02745887_02800</name>
</gene>
<dbReference type="PANTHER" id="PTHR30477">
    <property type="entry name" value="ABC-TRANSPORTER METAL-BINDING PROTEIN"/>
    <property type="match status" value="1"/>
</dbReference>